<evidence type="ECO:0000313" key="2">
    <source>
        <dbReference type="EMBL" id="KAF4451354.1"/>
    </source>
</evidence>
<comment type="caution">
    <text evidence="2">The sequence shown here is derived from an EMBL/GenBank/DDBJ whole genome shotgun (WGS) entry which is preliminary data.</text>
</comment>
<dbReference type="Proteomes" id="UP000605986">
    <property type="component" value="Unassembled WGS sequence"/>
</dbReference>
<dbReference type="AlphaFoldDB" id="A0A8H4KKJ9"/>
<evidence type="ECO:0000313" key="3">
    <source>
        <dbReference type="Proteomes" id="UP000605986"/>
    </source>
</evidence>
<organism evidence="2 3">
    <name type="scientific">Fusarium austroafricanum</name>
    <dbReference type="NCBI Taxonomy" id="2364996"/>
    <lineage>
        <taxon>Eukaryota</taxon>
        <taxon>Fungi</taxon>
        <taxon>Dikarya</taxon>
        <taxon>Ascomycota</taxon>
        <taxon>Pezizomycotina</taxon>
        <taxon>Sordariomycetes</taxon>
        <taxon>Hypocreomycetidae</taxon>
        <taxon>Hypocreales</taxon>
        <taxon>Nectriaceae</taxon>
        <taxon>Fusarium</taxon>
        <taxon>Fusarium concolor species complex</taxon>
    </lineage>
</organism>
<dbReference type="OrthoDB" id="409136at2759"/>
<keyword evidence="3" id="KW-1185">Reference proteome</keyword>
<evidence type="ECO:0000256" key="1">
    <source>
        <dbReference type="SAM" id="MobiDB-lite"/>
    </source>
</evidence>
<protein>
    <submittedName>
        <fullName evidence="2">Uncharacterized protein</fullName>
    </submittedName>
</protein>
<gene>
    <name evidence="2" type="ORF">F53441_5620</name>
</gene>
<feature type="region of interest" description="Disordered" evidence="1">
    <location>
        <begin position="232"/>
        <end position="255"/>
    </location>
</feature>
<dbReference type="EMBL" id="JAADJG010000221">
    <property type="protein sequence ID" value="KAF4451354.1"/>
    <property type="molecule type" value="Genomic_DNA"/>
</dbReference>
<accession>A0A8H4KKJ9</accession>
<name>A0A8H4KKJ9_9HYPO</name>
<proteinExistence type="predicted"/>
<sequence>MADLVDDINGFISQYSAARRGQQLASDALPTMYPTYYAPSLMFSDRDTNSPPAQSINMSIASSSTYMSSCFDRPTPQTSSVYTEPPSVAFPQSQPYVAPSPLVCEFIGFGECDEVFSDEARWITHIAKDHLHYRFPSVCICWFCDRKFKASSQADTEACYRKRMCHIAKHFRNGLSGMQMRPDFFLLDHLYKYGLVDGDMYHKAQAYHEAPQIPNLYPAGWRPEYHNQRPVLVETSRPRHGRLSTRDRAPQIYHS</sequence>
<reference evidence="2" key="1">
    <citation type="submission" date="2020-01" db="EMBL/GenBank/DDBJ databases">
        <title>Identification and distribution of gene clusters putatively required for synthesis of sphingolipid metabolism inhibitors in phylogenetically diverse species of the filamentous fungus Fusarium.</title>
        <authorList>
            <person name="Kim H.-S."/>
            <person name="Busman M."/>
            <person name="Brown D.W."/>
            <person name="Divon H."/>
            <person name="Uhlig S."/>
            <person name="Proctor R.H."/>
        </authorList>
    </citation>
    <scope>NUCLEOTIDE SEQUENCE</scope>
    <source>
        <strain evidence="2">NRRL 53441</strain>
    </source>
</reference>